<proteinExistence type="predicted"/>
<protein>
    <submittedName>
        <fullName evidence="2">Uncharacterized protein</fullName>
    </submittedName>
</protein>
<feature type="region of interest" description="Disordered" evidence="1">
    <location>
        <begin position="1"/>
        <end position="103"/>
    </location>
</feature>
<dbReference type="Proteomes" id="UP001500994">
    <property type="component" value="Unassembled WGS sequence"/>
</dbReference>
<evidence type="ECO:0000313" key="2">
    <source>
        <dbReference type="EMBL" id="GAA2658205.1"/>
    </source>
</evidence>
<evidence type="ECO:0000256" key="1">
    <source>
        <dbReference type="SAM" id="MobiDB-lite"/>
    </source>
</evidence>
<reference evidence="3" key="1">
    <citation type="journal article" date="2019" name="Int. J. Syst. Evol. Microbiol.">
        <title>The Global Catalogue of Microorganisms (GCM) 10K type strain sequencing project: providing services to taxonomists for standard genome sequencing and annotation.</title>
        <authorList>
            <consortium name="The Broad Institute Genomics Platform"/>
            <consortium name="The Broad Institute Genome Sequencing Center for Infectious Disease"/>
            <person name="Wu L."/>
            <person name="Ma J."/>
        </authorList>
    </citation>
    <scope>NUCLEOTIDE SEQUENCE [LARGE SCALE GENOMIC DNA]</scope>
    <source>
        <strain evidence="3">JCM 16374</strain>
    </source>
</reference>
<organism evidence="2 3">
    <name type="scientific">Streptomyces lunalinharesii</name>
    <dbReference type="NCBI Taxonomy" id="333384"/>
    <lineage>
        <taxon>Bacteria</taxon>
        <taxon>Bacillati</taxon>
        <taxon>Actinomycetota</taxon>
        <taxon>Actinomycetes</taxon>
        <taxon>Kitasatosporales</taxon>
        <taxon>Streptomycetaceae</taxon>
        <taxon>Streptomyces</taxon>
    </lineage>
</organism>
<name>A0ABP6E7H6_9ACTN</name>
<gene>
    <name evidence="2" type="ORF">GCM10009864_26060</name>
</gene>
<sequence>MPLLQDRLLESGSQTGCGAWTRRLPTTRYRPVLAGQATFPRDAPGGRGTGAPAGPNGAAAEAEARQRALDAGNGAASDRLADLADPAGDLGEPSELLDDEPRTPASCSLDVSLTRSPIRGLRAAAVWSRVVEANARRVGNSSPHWATLRPTGEPWYRGPRQGRGDIGEFDLLRITPPAPHATW</sequence>
<accession>A0ABP6E7H6</accession>
<feature type="compositionally biased region" description="Low complexity" evidence="1">
    <location>
        <begin position="52"/>
        <end position="61"/>
    </location>
</feature>
<comment type="caution">
    <text evidence="2">The sequence shown here is derived from an EMBL/GenBank/DDBJ whole genome shotgun (WGS) entry which is preliminary data.</text>
</comment>
<feature type="region of interest" description="Disordered" evidence="1">
    <location>
        <begin position="142"/>
        <end position="162"/>
    </location>
</feature>
<evidence type="ECO:0000313" key="3">
    <source>
        <dbReference type="Proteomes" id="UP001500994"/>
    </source>
</evidence>
<keyword evidence="3" id="KW-1185">Reference proteome</keyword>
<dbReference type="EMBL" id="BAAARK010000006">
    <property type="protein sequence ID" value="GAA2658205.1"/>
    <property type="molecule type" value="Genomic_DNA"/>
</dbReference>